<evidence type="ECO:0000256" key="2">
    <source>
        <dbReference type="ARBA" id="ARBA00022898"/>
    </source>
</evidence>
<keyword evidence="3" id="KW-0456">Lyase</keyword>
<dbReference type="InterPro" id="IPR036052">
    <property type="entry name" value="TrpB-like_PALP_sf"/>
</dbReference>
<evidence type="ECO:0000256" key="3">
    <source>
        <dbReference type="ARBA" id="ARBA00023239"/>
    </source>
</evidence>
<evidence type="ECO:0000259" key="6">
    <source>
        <dbReference type="Pfam" id="PF00291"/>
    </source>
</evidence>
<accession>A0ABV0WZ07</accession>
<proteinExistence type="predicted"/>
<evidence type="ECO:0000313" key="7">
    <source>
        <dbReference type="EMBL" id="MEQ2274576.1"/>
    </source>
</evidence>
<evidence type="ECO:0000256" key="1">
    <source>
        <dbReference type="ARBA" id="ARBA00001933"/>
    </source>
</evidence>
<evidence type="ECO:0000256" key="4">
    <source>
        <dbReference type="ARBA" id="ARBA00041766"/>
    </source>
</evidence>
<gene>
    <name evidence="7" type="ORF">XENORESO_022004</name>
</gene>
<organism evidence="7 8">
    <name type="scientific">Xenotaenia resolanae</name>
    <dbReference type="NCBI Taxonomy" id="208358"/>
    <lineage>
        <taxon>Eukaryota</taxon>
        <taxon>Metazoa</taxon>
        <taxon>Chordata</taxon>
        <taxon>Craniata</taxon>
        <taxon>Vertebrata</taxon>
        <taxon>Euteleostomi</taxon>
        <taxon>Actinopterygii</taxon>
        <taxon>Neopterygii</taxon>
        <taxon>Teleostei</taxon>
        <taxon>Neoteleostei</taxon>
        <taxon>Acanthomorphata</taxon>
        <taxon>Ovalentaria</taxon>
        <taxon>Atherinomorphae</taxon>
        <taxon>Cyprinodontiformes</taxon>
        <taxon>Goodeidae</taxon>
        <taxon>Xenotaenia</taxon>
    </lineage>
</organism>
<keyword evidence="2" id="KW-0663">Pyridoxal phosphate</keyword>
<comment type="cofactor">
    <cofactor evidence="1">
        <name>pyridoxal 5'-phosphate</name>
        <dbReference type="ChEBI" id="CHEBI:597326"/>
    </cofactor>
</comment>
<dbReference type="Proteomes" id="UP001444071">
    <property type="component" value="Unassembled WGS sequence"/>
</dbReference>
<sequence length="136" mass="14823">MQKCFHTPIFFFHTYPDLEKTKIKFEAFPDYAGAMKLSPNNVADIISVLMALPSSPGRLPFELCQLYVEQIVLVNDDDIKAAVSTLYRAGLVVEPSGSAAFAALVNNKIPDLEGKNVVCILSGGNVGKDELSNFPD</sequence>
<reference evidence="7 8" key="1">
    <citation type="submission" date="2021-06" db="EMBL/GenBank/DDBJ databases">
        <authorList>
            <person name="Palmer J.M."/>
        </authorList>
    </citation>
    <scope>NUCLEOTIDE SEQUENCE [LARGE SCALE GENOMIC DNA]</scope>
    <source>
        <strain evidence="7 8">XR_2019</strain>
        <tissue evidence="7">Muscle</tissue>
    </source>
</reference>
<dbReference type="InterPro" id="IPR001926">
    <property type="entry name" value="TrpB-like_PALP"/>
</dbReference>
<evidence type="ECO:0000313" key="8">
    <source>
        <dbReference type="Proteomes" id="UP001444071"/>
    </source>
</evidence>
<comment type="caution">
    <text evidence="7">The sequence shown here is derived from an EMBL/GenBank/DDBJ whole genome shotgun (WGS) entry which is preliminary data.</text>
</comment>
<evidence type="ECO:0000256" key="5">
    <source>
        <dbReference type="ARBA" id="ARBA00042605"/>
    </source>
</evidence>
<dbReference type="EMBL" id="JAHRIM010080167">
    <property type="protein sequence ID" value="MEQ2274576.1"/>
    <property type="molecule type" value="Genomic_DNA"/>
</dbReference>
<dbReference type="Gene3D" id="3.40.50.1100">
    <property type="match status" value="1"/>
</dbReference>
<dbReference type="InterPro" id="IPR050147">
    <property type="entry name" value="Ser/Thr_Dehydratase"/>
</dbReference>
<dbReference type="SUPFAM" id="SSF53686">
    <property type="entry name" value="Tryptophan synthase beta subunit-like PLP-dependent enzymes"/>
    <property type="match status" value="1"/>
</dbReference>
<dbReference type="Pfam" id="PF00291">
    <property type="entry name" value="PALP"/>
    <property type="match status" value="1"/>
</dbReference>
<name>A0ABV0WZ07_9TELE</name>
<dbReference type="PANTHER" id="PTHR48078:SF14">
    <property type="entry name" value="L-SERINE AMMONIA-LYASE"/>
    <property type="match status" value="1"/>
</dbReference>
<protein>
    <recommendedName>
        <fullName evidence="4">L-serine deaminase</fullName>
    </recommendedName>
    <alternativeName>
        <fullName evidence="5">L-threonine dehydratase</fullName>
    </alternativeName>
</protein>
<keyword evidence="8" id="KW-1185">Reference proteome</keyword>
<dbReference type="PANTHER" id="PTHR48078">
    <property type="entry name" value="THREONINE DEHYDRATASE, MITOCHONDRIAL-RELATED"/>
    <property type="match status" value="1"/>
</dbReference>
<feature type="domain" description="Tryptophan synthase beta chain-like PALP" evidence="6">
    <location>
        <begin position="36"/>
        <end position="123"/>
    </location>
</feature>